<evidence type="ECO:0000256" key="5">
    <source>
        <dbReference type="ARBA" id="ARBA00022692"/>
    </source>
</evidence>
<gene>
    <name evidence="14" type="primary">spoIVFB</name>
    <name evidence="14" type="ORF">Mal4_08410</name>
</gene>
<evidence type="ECO:0000256" key="9">
    <source>
        <dbReference type="ARBA" id="ARBA00022989"/>
    </source>
</evidence>
<evidence type="ECO:0000259" key="13">
    <source>
        <dbReference type="Pfam" id="PF02163"/>
    </source>
</evidence>
<evidence type="ECO:0000256" key="7">
    <source>
        <dbReference type="ARBA" id="ARBA00022801"/>
    </source>
</evidence>
<dbReference type="InterPro" id="IPR008915">
    <property type="entry name" value="Peptidase_M50"/>
</dbReference>
<dbReference type="RefSeq" id="WP_145367202.1">
    <property type="nucleotide sequence ID" value="NZ_CP036275.1"/>
</dbReference>
<keyword evidence="11 12" id="KW-0472">Membrane</keyword>
<dbReference type="KEGG" id="mri:Mal4_08410"/>
<evidence type="ECO:0000256" key="3">
    <source>
        <dbReference type="ARBA" id="ARBA00007931"/>
    </source>
</evidence>
<dbReference type="AlphaFoldDB" id="A0A517Z243"/>
<accession>A0A517Z243</accession>
<keyword evidence="10" id="KW-0482">Metalloprotease</keyword>
<keyword evidence="7 14" id="KW-0378">Hydrolase</keyword>
<dbReference type="EMBL" id="CP036275">
    <property type="protein sequence ID" value="QDU36554.1"/>
    <property type="molecule type" value="Genomic_DNA"/>
</dbReference>
<evidence type="ECO:0000256" key="12">
    <source>
        <dbReference type="SAM" id="Phobius"/>
    </source>
</evidence>
<dbReference type="GO" id="GO:0046872">
    <property type="term" value="F:metal ion binding"/>
    <property type="evidence" value="ECO:0007669"/>
    <property type="project" value="UniProtKB-KW"/>
</dbReference>
<keyword evidence="15" id="KW-1185">Reference proteome</keyword>
<dbReference type="GO" id="GO:0006508">
    <property type="term" value="P:proteolysis"/>
    <property type="evidence" value="ECO:0007669"/>
    <property type="project" value="UniProtKB-KW"/>
</dbReference>
<keyword evidence="8" id="KW-0862">Zinc</keyword>
<feature type="transmembrane region" description="Helical" evidence="12">
    <location>
        <begin position="181"/>
        <end position="200"/>
    </location>
</feature>
<dbReference type="GO" id="GO:0016020">
    <property type="term" value="C:membrane"/>
    <property type="evidence" value="ECO:0007669"/>
    <property type="project" value="UniProtKB-SubCell"/>
</dbReference>
<name>A0A517Z243_9PLAN</name>
<reference evidence="14 15" key="1">
    <citation type="submission" date="2019-02" db="EMBL/GenBank/DDBJ databases">
        <title>Deep-cultivation of Planctomycetes and their phenomic and genomic characterization uncovers novel biology.</title>
        <authorList>
            <person name="Wiegand S."/>
            <person name="Jogler M."/>
            <person name="Boedeker C."/>
            <person name="Pinto D."/>
            <person name="Vollmers J."/>
            <person name="Rivas-Marin E."/>
            <person name="Kohn T."/>
            <person name="Peeters S.H."/>
            <person name="Heuer A."/>
            <person name="Rast P."/>
            <person name="Oberbeckmann S."/>
            <person name="Bunk B."/>
            <person name="Jeske O."/>
            <person name="Meyerdierks A."/>
            <person name="Storesund J.E."/>
            <person name="Kallscheuer N."/>
            <person name="Luecker S."/>
            <person name="Lage O.M."/>
            <person name="Pohl T."/>
            <person name="Merkel B.J."/>
            <person name="Hornburger P."/>
            <person name="Mueller R.-W."/>
            <person name="Bruemmer F."/>
            <person name="Labrenz M."/>
            <person name="Spormann A.M."/>
            <person name="Op den Camp H."/>
            <person name="Overmann J."/>
            <person name="Amann R."/>
            <person name="Jetten M.S.M."/>
            <person name="Mascher T."/>
            <person name="Medema M.H."/>
            <person name="Devos D.P."/>
            <person name="Kaster A.-K."/>
            <person name="Ovreas L."/>
            <person name="Rohde M."/>
            <person name="Galperin M.Y."/>
            <person name="Jogler C."/>
        </authorList>
    </citation>
    <scope>NUCLEOTIDE SEQUENCE [LARGE SCALE GENOMIC DNA]</scope>
    <source>
        <strain evidence="14 15">Mal4</strain>
    </source>
</reference>
<feature type="transmembrane region" description="Helical" evidence="12">
    <location>
        <begin position="100"/>
        <end position="117"/>
    </location>
</feature>
<sequence>MLGPVQPTPYDLTFSLLGIPVRVMVTFWLGAAVLGWNSMQLGLPYLLTWIVVAFVSILVHEMGHALTARLLGYPPRIMMYHFGGLALYEPHRNYTVGKSVLITLAGPFAGFALYGLIRLSLPVLVNSGVIGGGLNPATFAVSQLLFINLWWGVLNLLPVLPLDGGQICRDVCITLSPRRGTTIAIQIGMVAAGLVAFYFFQQQRTYAAILFAFLGIQNFQELQQRRYG</sequence>
<evidence type="ECO:0000256" key="4">
    <source>
        <dbReference type="ARBA" id="ARBA00022670"/>
    </source>
</evidence>
<evidence type="ECO:0000256" key="1">
    <source>
        <dbReference type="ARBA" id="ARBA00001947"/>
    </source>
</evidence>
<evidence type="ECO:0000256" key="11">
    <source>
        <dbReference type="ARBA" id="ARBA00023136"/>
    </source>
</evidence>
<keyword evidence="6" id="KW-0479">Metal-binding</keyword>
<feature type="transmembrane region" description="Helical" evidence="12">
    <location>
        <begin position="12"/>
        <end position="34"/>
    </location>
</feature>
<dbReference type="GO" id="GO:0008237">
    <property type="term" value="F:metallopeptidase activity"/>
    <property type="evidence" value="ECO:0007669"/>
    <property type="project" value="UniProtKB-KW"/>
</dbReference>
<dbReference type="Proteomes" id="UP000320496">
    <property type="component" value="Chromosome"/>
</dbReference>
<comment type="cofactor">
    <cofactor evidence="1">
        <name>Zn(2+)</name>
        <dbReference type="ChEBI" id="CHEBI:29105"/>
    </cofactor>
</comment>
<evidence type="ECO:0000256" key="10">
    <source>
        <dbReference type="ARBA" id="ARBA00023049"/>
    </source>
</evidence>
<comment type="similarity">
    <text evidence="3">Belongs to the peptidase M50B family.</text>
</comment>
<evidence type="ECO:0000256" key="2">
    <source>
        <dbReference type="ARBA" id="ARBA00004141"/>
    </source>
</evidence>
<comment type="subcellular location">
    <subcellularLocation>
        <location evidence="2">Membrane</location>
        <topology evidence="2">Multi-pass membrane protein</topology>
    </subcellularLocation>
</comment>
<proteinExistence type="inferred from homology"/>
<feature type="domain" description="Peptidase M50" evidence="13">
    <location>
        <begin position="142"/>
        <end position="191"/>
    </location>
</feature>
<keyword evidence="5 12" id="KW-0812">Transmembrane</keyword>
<feature type="transmembrane region" description="Helical" evidence="12">
    <location>
        <begin position="137"/>
        <end position="160"/>
    </location>
</feature>
<dbReference type="OrthoDB" id="166377at2"/>
<keyword evidence="9 12" id="KW-1133">Transmembrane helix</keyword>
<keyword evidence="4" id="KW-0645">Protease</keyword>
<dbReference type="Pfam" id="PF02163">
    <property type="entry name" value="Peptidase_M50"/>
    <property type="match status" value="1"/>
</dbReference>
<evidence type="ECO:0000313" key="15">
    <source>
        <dbReference type="Proteomes" id="UP000320496"/>
    </source>
</evidence>
<evidence type="ECO:0000256" key="6">
    <source>
        <dbReference type="ARBA" id="ARBA00022723"/>
    </source>
</evidence>
<evidence type="ECO:0000313" key="14">
    <source>
        <dbReference type="EMBL" id="QDU36554.1"/>
    </source>
</evidence>
<dbReference type="EC" id="3.4.24.-" evidence="14"/>
<dbReference type="PANTHER" id="PTHR39188:SF3">
    <property type="entry name" value="STAGE IV SPORULATION PROTEIN FB"/>
    <property type="match status" value="1"/>
</dbReference>
<evidence type="ECO:0000256" key="8">
    <source>
        <dbReference type="ARBA" id="ARBA00022833"/>
    </source>
</evidence>
<feature type="transmembrane region" description="Helical" evidence="12">
    <location>
        <begin position="41"/>
        <end position="59"/>
    </location>
</feature>
<dbReference type="PANTHER" id="PTHR39188">
    <property type="entry name" value="MEMBRANE-ASSOCIATED ZINC METALLOPROTEASE M50B"/>
    <property type="match status" value="1"/>
</dbReference>
<protein>
    <submittedName>
        <fullName evidence="14">Stage IV sporulation protein FB</fullName>
        <ecNumber evidence="14">3.4.24.-</ecNumber>
    </submittedName>
</protein>
<organism evidence="14 15">
    <name type="scientific">Maioricimonas rarisocia</name>
    <dbReference type="NCBI Taxonomy" id="2528026"/>
    <lineage>
        <taxon>Bacteria</taxon>
        <taxon>Pseudomonadati</taxon>
        <taxon>Planctomycetota</taxon>
        <taxon>Planctomycetia</taxon>
        <taxon>Planctomycetales</taxon>
        <taxon>Planctomycetaceae</taxon>
        <taxon>Maioricimonas</taxon>
    </lineage>
</organism>